<organism evidence="1 2">
    <name type="scientific">Marchantia polymorpha subsp. ruderalis</name>
    <dbReference type="NCBI Taxonomy" id="1480154"/>
    <lineage>
        <taxon>Eukaryota</taxon>
        <taxon>Viridiplantae</taxon>
        <taxon>Streptophyta</taxon>
        <taxon>Embryophyta</taxon>
        <taxon>Marchantiophyta</taxon>
        <taxon>Marchantiopsida</taxon>
        <taxon>Marchantiidae</taxon>
        <taxon>Marchantiales</taxon>
        <taxon>Marchantiaceae</taxon>
        <taxon>Marchantia</taxon>
    </lineage>
</organism>
<dbReference type="EMBL" id="LVLJ01003307">
    <property type="protein sequence ID" value="OAE21952.1"/>
    <property type="molecule type" value="Genomic_DNA"/>
</dbReference>
<reference evidence="1" key="1">
    <citation type="submission" date="2016-03" db="EMBL/GenBank/DDBJ databases">
        <title>Mechanisms controlling the formation of the plant cell surface in tip-growing cells are functionally conserved among land plants.</title>
        <authorList>
            <person name="Honkanen S."/>
            <person name="Jones V.A."/>
            <person name="Morieri G."/>
            <person name="Champion C."/>
            <person name="Hetherington A.J."/>
            <person name="Kelly S."/>
            <person name="Saint-Marcoux D."/>
            <person name="Proust H."/>
            <person name="Prescott H."/>
            <person name="Dolan L."/>
        </authorList>
    </citation>
    <scope>NUCLEOTIDE SEQUENCE [LARGE SCALE GENOMIC DNA]</scope>
    <source>
        <tissue evidence="1">Whole gametophyte</tissue>
    </source>
</reference>
<name>A0A176VNS4_MARPO</name>
<proteinExistence type="predicted"/>
<comment type="caution">
    <text evidence="1">The sequence shown here is derived from an EMBL/GenBank/DDBJ whole genome shotgun (WGS) entry which is preliminary data.</text>
</comment>
<dbReference type="AlphaFoldDB" id="A0A176VNS4"/>
<protein>
    <submittedName>
        <fullName evidence="1">Uncharacterized protein</fullName>
    </submittedName>
</protein>
<evidence type="ECO:0000313" key="2">
    <source>
        <dbReference type="Proteomes" id="UP000077202"/>
    </source>
</evidence>
<keyword evidence="2" id="KW-1185">Reference proteome</keyword>
<dbReference type="Proteomes" id="UP000077202">
    <property type="component" value="Unassembled WGS sequence"/>
</dbReference>
<evidence type="ECO:0000313" key="1">
    <source>
        <dbReference type="EMBL" id="OAE21952.1"/>
    </source>
</evidence>
<sequence length="123" mass="14448">MRFITVCELLQFVEDAASEVENPIRMFRVVHSEAHDLSNSVHWKLGSDVRDKMKRLLFLAKDLWSSLWRQLGRRLHTDADFVLGVFGNSGVRSGPQWKKLWWKNKDKGGNNRWDDKTDCNLDF</sequence>
<gene>
    <name evidence="1" type="ORF">AXG93_242s1350</name>
</gene>
<accession>A0A176VNS4</accession>